<keyword evidence="3 6" id="KW-0645">Protease</keyword>
<dbReference type="PANTHER" id="PTHR12994:SF17">
    <property type="entry name" value="LD30995P"/>
    <property type="match status" value="1"/>
</dbReference>
<comment type="caution">
    <text evidence="7">The sequence shown here is derived from an EMBL/GenBank/DDBJ whole genome shotgun (WGS) entry which is preliminary data.</text>
</comment>
<protein>
    <recommendedName>
        <fullName evidence="6">Dipeptidase</fullName>
        <ecNumber evidence="6">3.4.-.-</ecNumber>
    </recommendedName>
</protein>
<dbReference type="GO" id="GO:0016805">
    <property type="term" value="F:dipeptidase activity"/>
    <property type="evidence" value="ECO:0007669"/>
    <property type="project" value="UniProtKB-KW"/>
</dbReference>
<dbReference type="Gene3D" id="3.60.60.10">
    <property type="entry name" value="Penicillin V Acylase, Chain A"/>
    <property type="match status" value="1"/>
</dbReference>
<gene>
    <name evidence="7" type="ORF">AALT52_02995</name>
</gene>
<evidence type="ECO:0000256" key="6">
    <source>
        <dbReference type="RuleBase" id="RU364089"/>
    </source>
</evidence>
<dbReference type="Proteomes" id="UP001565236">
    <property type="component" value="Unassembled WGS sequence"/>
</dbReference>
<comment type="similarity">
    <text evidence="2 6">Belongs to the peptidase C69 family.</text>
</comment>
<evidence type="ECO:0000256" key="4">
    <source>
        <dbReference type="ARBA" id="ARBA00022801"/>
    </source>
</evidence>
<evidence type="ECO:0000256" key="3">
    <source>
        <dbReference type="ARBA" id="ARBA00022670"/>
    </source>
</evidence>
<dbReference type="Pfam" id="PF03577">
    <property type="entry name" value="Peptidase_C69"/>
    <property type="match status" value="1"/>
</dbReference>
<dbReference type="InterPro" id="IPR005322">
    <property type="entry name" value="Peptidase_C69"/>
</dbReference>
<dbReference type="PANTHER" id="PTHR12994">
    <property type="entry name" value="SECERNIN"/>
    <property type="match status" value="1"/>
</dbReference>
<proteinExistence type="inferred from homology"/>
<evidence type="ECO:0000256" key="1">
    <source>
        <dbReference type="ARBA" id="ARBA00001670"/>
    </source>
</evidence>
<sequence length="478" mass="53684">MPLYKGFDFSACTSILVGKKAMADGSTVIGRNEDAKSAWPKHMVIHPHEEFTTRQEFTSRANGFKMPLPNVRFKYSATPEWTPEFGLFEEDGINEYGVAMSATESAYANERVLGVDPLVKDGIGEEAMVTVVLPYIKNAREGVKRLGKIIEEYGTCETNGILFADNDEVWYLETGSGHHFVAQRIPDDHYAVVANQLAIQQIDFNDPDNFMYSTGIQEFVDKNHLNPDPTCFNFRNIFGTHELSDEIYSTPRVWYGQKYLTPSVTQDPMSEELPFIQKADRLLYLDDLKYVLGSHFQNTPYDPVGNGSSQDKHKFRPISLAKTQESHLLQLRPELPLEIAGLHWVAMGVTAQSVFVPVYAGTNDVHPAYKVGQQTYSSDSAYWTYKLLGVLADPHYHRFSKQIADLKKELAVLFSQKISQTDQLALEVTDAKQRSLLLTEASVAMQELGLTKTKEVIASIITEATDLSPLNFNTDANL</sequence>
<evidence type="ECO:0000313" key="7">
    <source>
        <dbReference type="EMBL" id="MEY8661863.1"/>
    </source>
</evidence>
<comment type="catalytic activity">
    <reaction evidence="1">
        <text>an L-aminoacyl-L-amino acid + H2O = 2 an L-alpha-amino acid</text>
        <dbReference type="Rhea" id="RHEA:48940"/>
        <dbReference type="ChEBI" id="CHEBI:15377"/>
        <dbReference type="ChEBI" id="CHEBI:59869"/>
        <dbReference type="ChEBI" id="CHEBI:77460"/>
        <dbReference type="EC" id="3.4.13.19"/>
    </reaction>
</comment>
<dbReference type="RefSeq" id="WP_369941030.1">
    <property type="nucleotide sequence ID" value="NZ_JBCLUF010000007.1"/>
</dbReference>
<reference evidence="7 8" key="1">
    <citation type="submission" date="2024-03" db="EMBL/GenBank/DDBJ databases">
        <title>Mouse gut bacterial collection (mGBC) of GemPharmatech.</title>
        <authorList>
            <person name="He Y."/>
            <person name="Dong L."/>
            <person name="Wu D."/>
            <person name="Gao X."/>
            <person name="Lin Z."/>
        </authorList>
    </citation>
    <scope>NUCLEOTIDE SEQUENCE [LARGE SCALE GENOMIC DNA]</scope>
    <source>
        <strain evidence="7 8">15-30</strain>
    </source>
</reference>
<keyword evidence="5 6" id="KW-0224">Dipeptidase</keyword>
<keyword evidence="8" id="KW-1185">Reference proteome</keyword>
<organism evidence="7 8">
    <name type="scientific">Ligilactobacillus faecis</name>
    <dbReference type="NCBI Taxonomy" id="762833"/>
    <lineage>
        <taxon>Bacteria</taxon>
        <taxon>Bacillati</taxon>
        <taxon>Bacillota</taxon>
        <taxon>Bacilli</taxon>
        <taxon>Lactobacillales</taxon>
        <taxon>Lactobacillaceae</taxon>
        <taxon>Ligilactobacillus</taxon>
    </lineage>
</organism>
<keyword evidence="4 6" id="KW-0378">Hydrolase</keyword>
<dbReference type="EC" id="3.4.-.-" evidence="6"/>
<name>A0ABV4DN11_9LACO</name>
<evidence type="ECO:0000313" key="8">
    <source>
        <dbReference type="Proteomes" id="UP001565236"/>
    </source>
</evidence>
<accession>A0ABV4DN11</accession>
<evidence type="ECO:0000256" key="5">
    <source>
        <dbReference type="ARBA" id="ARBA00022997"/>
    </source>
</evidence>
<dbReference type="NCBIfam" id="NF033678">
    <property type="entry name" value="C69_fam_dipept"/>
    <property type="match status" value="1"/>
</dbReference>
<dbReference type="EMBL" id="JBCLUF010000007">
    <property type="protein sequence ID" value="MEY8661863.1"/>
    <property type="molecule type" value="Genomic_DNA"/>
</dbReference>
<dbReference type="InterPro" id="IPR047804">
    <property type="entry name" value="C69_dipept_A-like"/>
</dbReference>
<evidence type="ECO:0000256" key="2">
    <source>
        <dbReference type="ARBA" id="ARBA00007225"/>
    </source>
</evidence>